<dbReference type="InterPro" id="IPR049299">
    <property type="entry name" value="Thio2_N"/>
</dbReference>
<keyword evidence="4" id="KW-0249">Electron transport</keyword>
<name>A0A1W1H822_9BACT</name>
<evidence type="ECO:0000256" key="3">
    <source>
        <dbReference type="ARBA" id="ARBA00022723"/>
    </source>
</evidence>
<dbReference type="GO" id="GO:0015035">
    <property type="term" value="F:protein-disulfide reductase activity"/>
    <property type="evidence" value="ECO:0007669"/>
    <property type="project" value="UniProtKB-UniRule"/>
</dbReference>
<dbReference type="GO" id="GO:0046872">
    <property type="term" value="F:metal ion binding"/>
    <property type="evidence" value="ECO:0007669"/>
    <property type="project" value="UniProtKB-KW"/>
</dbReference>
<dbReference type="CDD" id="cd02947">
    <property type="entry name" value="TRX_family"/>
    <property type="match status" value="1"/>
</dbReference>
<dbReference type="PROSITE" id="PS51352">
    <property type="entry name" value="THIOREDOXIN_2"/>
    <property type="match status" value="1"/>
</dbReference>
<dbReference type="GO" id="GO:0045454">
    <property type="term" value="P:cell redox homeostasis"/>
    <property type="evidence" value="ECO:0007669"/>
    <property type="project" value="TreeGrafter"/>
</dbReference>
<dbReference type="FunFam" id="3.40.30.10:FF:000001">
    <property type="entry name" value="Thioredoxin"/>
    <property type="match status" value="1"/>
</dbReference>
<dbReference type="AlphaFoldDB" id="A0A1W1H822"/>
<dbReference type="Pfam" id="PF00085">
    <property type="entry name" value="Thioredoxin"/>
    <property type="match status" value="1"/>
</dbReference>
<dbReference type="InterPro" id="IPR017937">
    <property type="entry name" value="Thioredoxin_CS"/>
</dbReference>
<evidence type="ECO:0000256" key="4">
    <source>
        <dbReference type="ARBA" id="ARBA00022982"/>
    </source>
</evidence>
<keyword evidence="2" id="KW-0813">Transport</keyword>
<dbReference type="PANTHER" id="PTHR45663">
    <property type="entry name" value="GEO12009P1"/>
    <property type="match status" value="1"/>
</dbReference>
<gene>
    <name evidence="9" type="primary">trxA</name>
    <name evidence="9" type="ORF">MTBBW1_1420008</name>
</gene>
<dbReference type="Gene3D" id="2.30.30.380">
    <property type="entry name" value="Zn-finger domain of Sec23/24"/>
    <property type="match status" value="1"/>
</dbReference>
<keyword evidence="3" id="KW-0479">Metal-binding</keyword>
<dbReference type="SUPFAM" id="SSF52833">
    <property type="entry name" value="Thioredoxin-like"/>
    <property type="match status" value="1"/>
</dbReference>
<dbReference type="InterPro" id="IPR036249">
    <property type="entry name" value="Thioredoxin-like_sf"/>
</dbReference>
<protein>
    <recommendedName>
        <fullName evidence="7">Thioredoxin</fullName>
    </recommendedName>
</protein>
<keyword evidence="6" id="KW-0676">Redox-active center</keyword>
<dbReference type="InterPro" id="IPR005746">
    <property type="entry name" value="Thioredoxin"/>
</dbReference>
<dbReference type="EMBL" id="FWEV01000049">
    <property type="protein sequence ID" value="SLM28619.1"/>
    <property type="molecule type" value="Genomic_DNA"/>
</dbReference>
<evidence type="ECO:0000313" key="9">
    <source>
        <dbReference type="EMBL" id="SLM28619.1"/>
    </source>
</evidence>
<dbReference type="PROSITE" id="PS00194">
    <property type="entry name" value="THIOREDOXIN_1"/>
    <property type="match status" value="1"/>
</dbReference>
<organism evidence="9 10">
    <name type="scientific">Desulfamplus magnetovallimortis</name>
    <dbReference type="NCBI Taxonomy" id="1246637"/>
    <lineage>
        <taxon>Bacteria</taxon>
        <taxon>Pseudomonadati</taxon>
        <taxon>Thermodesulfobacteriota</taxon>
        <taxon>Desulfobacteria</taxon>
        <taxon>Desulfobacterales</taxon>
        <taxon>Desulfobacteraceae</taxon>
        <taxon>Desulfamplus</taxon>
    </lineage>
</organism>
<evidence type="ECO:0000256" key="6">
    <source>
        <dbReference type="ARBA" id="ARBA00023284"/>
    </source>
</evidence>
<dbReference type="Pfam" id="PF21352">
    <property type="entry name" value="Zn_ribbon_Thio2"/>
    <property type="match status" value="1"/>
</dbReference>
<dbReference type="Gene3D" id="3.40.30.10">
    <property type="entry name" value="Glutaredoxin"/>
    <property type="match status" value="1"/>
</dbReference>
<proteinExistence type="inferred from homology"/>
<keyword evidence="5" id="KW-1015">Disulfide bond</keyword>
<evidence type="ECO:0000256" key="7">
    <source>
        <dbReference type="NCBIfam" id="TIGR01068"/>
    </source>
</evidence>
<dbReference type="PRINTS" id="PR00421">
    <property type="entry name" value="THIOREDOXIN"/>
</dbReference>
<evidence type="ECO:0000259" key="8">
    <source>
        <dbReference type="PROSITE" id="PS51352"/>
    </source>
</evidence>
<evidence type="ECO:0000256" key="1">
    <source>
        <dbReference type="ARBA" id="ARBA00008987"/>
    </source>
</evidence>
<comment type="similarity">
    <text evidence="1">Belongs to the thioredoxin family.</text>
</comment>
<dbReference type="InterPro" id="IPR013766">
    <property type="entry name" value="Thioredoxin_domain"/>
</dbReference>
<keyword evidence="10" id="KW-1185">Reference proteome</keyword>
<dbReference type="GO" id="GO:0005829">
    <property type="term" value="C:cytosol"/>
    <property type="evidence" value="ECO:0007669"/>
    <property type="project" value="TreeGrafter"/>
</dbReference>
<dbReference type="RefSeq" id="WP_245809437.1">
    <property type="nucleotide sequence ID" value="NZ_LT828549.1"/>
</dbReference>
<accession>A0A1W1H822</accession>
<feature type="domain" description="Thioredoxin" evidence="8">
    <location>
        <begin position="54"/>
        <end position="168"/>
    </location>
</feature>
<dbReference type="NCBIfam" id="NF008229">
    <property type="entry name" value="PRK10996.1"/>
    <property type="match status" value="1"/>
</dbReference>
<dbReference type="Proteomes" id="UP000191931">
    <property type="component" value="Unassembled WGS sequence"/>
</dbReference>
<dbReference type="PANTHER" id="PTHR45663:SF11">
    <property type="entry name" value="GEO12009P1"/>
    <property type="match status" value="1"/>
</dbReference>
<evidence type="ECO:0000256" key="5">
    <source>
        <dbReference type="ARBA" id="ARBA00023157"/>
    </source>
</evidence>
<sequence length="168" mass="18856">MYVIQFHQNSGSESSREGDIMTSENIIISCSNCRTKNRIPLSRIKEKPVCARCKSSLSNIPYHTVKVTDSTFQREVIEYKGAVLVDCWAPWCGPCRSIGPVLDELARQFAGQIKIVKINVDENQAIASKYSIQSIPTMLFFKNGRIRDSLMGAVPKNEIIKKIKSVTT</sequence>
<dbReference type="STRING" id="1246637.MTBBW1_1420008"/>
<dbReference type="NCBIfam" id="TIGR01068">
    <property type="entry name" value="thioredoxin"/>
    <property type="match status" value="1"/>
</dbReference>
<evidence type="ECO:0000313" key="10">
    <source>
        <dbReference type="Proteomes" id="UP000191931"/>
    </source>
</evidence>
<reference evidence="9 10" key="1">
    <citation type="submission" date="2017-03" db="EMBL/GenBank/DDBJ databases">
        <authorList>
            <person name="Afonso C.L."/>
            <person name="Miller P.J."/>
            <person name="Scott M.A."/>
            <person name="Spackman E."/>
            <person name="Goraichik I."/>
            <person name="Dimitrov K.M."/>
            <person name="Suarez D.L."/>
            <person name="Swayne D.E."/>
        </authorList>
    </citation>
    <scope>NUCLEOTIDE SEQUENCE [LARGE SCALE GENOMIC DNA]</scope>
    <source>
        <strain evidence="9">PRJEB14757</strain>
    </source>
</reference>
<evidence type="ECO:0000256" key="2">
    <source>
        <dbReference type="ARBA" id="ARBA00022448"/>
    </source>
</evidence>